<dbReference type="Proteomes" id="UP000012174">
    <property type="component" value="Unassembled WGS sequence"/>
</dbReference>
<dbReference type="KEGG" id="ela:UCREL1_5037"/>
<dbReference type="AlphaFoldDB" id="M7SNH8"/>
<evidence type="ECO:0000313" key="3">
    <source>
        <dbReference type="EMBL" id="EMR67964.1"/>
    </source>
</evidence>
<organism evidence="3 4">
    <name type="scientific">Eutypa lata (strain UCR-EL1)</name>
    <name type="common">Grapevine dieback disease fungus</name>
    <name type="synonym">Eutypa armeniacae</name>
    <dbReference type="NCBI Taxonomy" id="1287681"/>
    <lineage>
        <taxon>Eukaryota</taxon>
        <taxon>Fungi</taxon>
        <taxon>Dikarya</taxon>
        <taxon>Ascomycota</taxon>
        <taxon>Pezizomycotina</taxon>
        <taxon>Sordariomycetes</taxon>
        <taxon>Xylariomycetidae</taxon>
        <taxon>Xylariales</taxon>
        <taxon>Diatrypaceae</taxon>
        <taxon>Eutypa</taxon>
    </lineage>
</organism>
<feature type="region of interest" description="Disordered" evidence="2">
    <location>
        <begin position="282"/>
        <end position="381"/>
    </location>
</feature>
<feature type="coiled-coil region" evidence="1">
    <location>
        <begin position="643"/>
        <end position="670"/>
    </location>
</feature>
<reference evidence="4" key="1">
    <citation type="journal article" date="2013" name="Genome Announc.">
        <title>Draft genome sequence of the grapevine dieback fungus Eutypa lata UCR-EL1.</title>
        <authorList>
            <person name="Blanco-Ulate B."/>
            <person name="Rolshausen P.E."/>
            <person name="Cantu D."/>
        </authorList>
    </citation>
    <scope>NUCLEOTIDE SEQUENCE [LARGE SCALE GENOMIC DNA]</scope>
    <source>
        <strain evidence="4">UCR-EL1</strain>
    </source>
</reference>
<dbReference type="PANTHER" id="PTHR38797">
    <property type="entry name" value="NUCLEAR PORE COMPLEX PROTEIN NUP85-RELATED"/>
    <property type="match status" value="1"/>
</dbReference>
<dbReference type="InterPro" id="IPR053204">
    <property type="entry name" value="Oxopyrrolidines_Biosynth-assoc"/>
</dbReference>
<dbReference type="PANTHER" id="PTHR38797:SF4">
    <property type="entry name" value="NUCLEAR PORE COMPLEX PROTEIN NUP85"/>
    <property type="match status" value="1"/>
</dbReference>
<dbReference type="HOGENOM" id="CLU_395355_0_0_1"/>
<gene>
    <name evidence="3" type="ORF">UCREL1_5037</name>
</gene>
<feature type="compositionally biased region" description="Polar residues" evidence="2">
    <location>
        <begin position="358"/>
        <end position="381"/>
    </location>
</feature>
<name>M7SNH8_EUTLA</name>
<dbReference type="OrthoDB" id="5169587at2759"/>
<dbReference type="Pfam" id="PF12311">
    <property type="entry name" value="DUF3632"/>
    <property type="match status" value="1"/>
</dbReference>
<proteinExistence type="predicted"/>
<evidence type="ECO:0000313" key="4">
    <source>
        <dbReference type="Proteomes" id="UP000012174"/>
    </source>
</evidence>
<feature type="compositionally biased region" description="Low complexity" evidence="2">
    <location>
        <begin position="454"/>
        <end position="473"/>
    </location>
</feature>
<protein>
    <submittedName>
        <fullName evidence="3">Uncharacterized protein</fullName>
    </submittedName>
</protein>
<dbReference type="InterPro" id="IPR022085">
    <property type="entry name" value="OpdG"/>
</dbReference>
<keyword evidence="4" id="KW-1185">Reference proteome</keyword>
<feature type="compositionally biased region" description="Low complexity" evidence="2">
    <location>
        <begin position="508"/>
        <end position="530"/>
    </location>
</feature>
<dbReference type="EMBL" id="KB706323">
    <property type="protein sequence ID" value="EMR67964.1"/>
    <property type="molecule type" value="Genomic_DNA"/>
</dbReference>
<evidence type="ECO:0000256" key="1">
    <source>
        <dbReference type="SAM" id="Coils"/>
    </source>
</evidence>
<keyword evidence="1" id="KW-0175">Coiled coil</keyword>
<feature type="compositionally biased region" description="Polar residues" evidence="2">
    <location>
        <begin position="335"/>
        <end position="351"/>
    </location>
</feature>
<accession>M7SNH8</accession>
<feature type="region of interest" description="Disordered" evidence="2">
    <location>
        <begin position="494"/>
        <end position="546"/>
    </location>
</feature>
<feature type="region of interest" description="Disordered" evidence="2">
    <location>
        <begin position="413"/>
        <end position="476"/>
    </location>
</feature>
<feature type="compositionally biased region" description="Polar residues" evidence="2">
    <location>
        <begin position="285"/>
        <end position="302"/>
    </location>
</feature>
<evidence type="ECO:0000256" key="2">
    <source>
        <dbReference type="SAM" id="MobiDB-lite"/>
    </source>
</evidence>
<sequence length="697" mass="76845">MEAQGLSICYTASGPSEPPWDFEKQVFEIIVEYLDPEKEMSPRLKVALVYKNADMLLVEAWGFFIGIAKQIPYNHPAQGQLVDLVVELANMPYVKDEAGKFISSWASEFGLDSEMRRALSDSPVILRRLENIHAFAARLFEARVESWTTYFQWTIYDLLQRNDDIWHRDGCGHAISVDKAVSTVRAATHWIEFAGPTLYQYFMLWEGPAGDNQATSVFDTATDKQPMRVATKPTHGRKAKKVSSQDTRNISEVIEVATPTDDTRGPDGIETTNAHTAIKVDEPTSAASESTRILSESTSIDKTTGVLGERVRNPTGPTPVDETTSGSDALDENARNLSGSTCVDEPTNNNDTTDESTRNLSGSTCVDETTNDNDATNASQTTDHYQSTNAAGITAHSLSTKILTAPNDNDTLTVNKTRKGSDRNTCVNKRTNEIDAMGENQTMDSSQDSRKSNDSSNSSQGSEKSENSGNSSRAIDFQITGTNEDTDIRQTMLAEDSQNISVAEATRKSSGSSVKSDGSSVASMTSNSTSKSHDTDATSVSEGSDALQPNCAARMWKTLRNMLSPYCLEDWKFLIRRFRYVAESPSVVEDNISTMQQLLDASKEEETVTVCRKLATSAADMMTDIMGMNTSKDGTSSRDINPVQEEERLDEIAKQEFRALKQEMAEEEALADEQVRMEADSCQLAPSTWETYWESLE</sequence>